<gene>
    <name evidence="2" type="ORF">GOBAR_AA01893</name>
</gene>
<reference evidence="2 3" key="1">
    <citation type="submission" date="2015-01" db="EMBL/GenBank/DDBJ databases">
        <title>Genome of allotetraploid Gossypium barbadense reveals genomic plasticity and fiber elongation in cotton evolution.</title>
        <authorList>
            <person name="Chen X."/>
            <person name="Liu X."/>
            <person name="Zhao B."/>
            <person name="Zheng H."/>
            <person name="Hu Y."/>
            <person name="Lu G."/>
            <person name="Yang C."/>
            <person name="Chen J."/>
            <person name="Shan C."/>
            <person name="Zhang L."/>
            <person name="Zhou Y."/>
            <person name="Wang L."/>
            <person name="Guo W."/>
            <person name="Bai Y."/>
            <person name="Ruan J."/>
            <person name="Shangguan X."/>
            <person name="Mao Y."/>
            <person name="Jiang J."/>
            <person name="Zhu Y."/>
            <person name="Lei J."/>
            <person name="Kang H."/>
            <person name="Chen S."/>
            <person name="He X."/>
            <person name="Wang R."/>
            <person name="Wang Y."/>
            <person name="Chen J."/>
            <person name="Wang L."/>
            <person name="Yu S."/>
            <person name="Wang B."/>
            <person name="Wei J."/>
            <person name="Song S."/>
            <person name="Lu X."/>
            <person name="Gao Z."/>
            <person name="Gu W."/>
            <person name="Deng X."/>
            <person name="Ma D."/>
            <person name="Wang S."/>
            <person name="Liang W."/>
            <person name="Fang L."/>
            <person name="Cai C."/>
            <person name="Zhu X."/>
            <person name="Zhou B."/>
            <person name="Zhang Y."/>
            <person name="Chen Z."/>
            <person name="Xu S."/>
            <person name="Zhu R."/>
            <person name="Wang S."/>
            <person name="Zhang T."/>
            <person name="Zhao G."/>
        </authorList>
    </citation>
    <scope>NUCLEOTIDE SEQUENCE [LARGE SCALE GENOMIC DNA]</scope>
    <source>
        <strain evidence="3">cv. Xinhai21</strain>
        <tissue evidence="2">Leaf</tissue>
    </source>
</reference>
<dbReference type="EMBL" id="KZ662816">
    <property type="protein sequence ID" value="PPS18679.1"/>
    <property type="molecule type" value="Genomic_DNA"/>
</dbReference>
<organism evidence="2 3">
    <name type="scientific">Gossypium barbadense</name>
    <name type="common">Sea Island cotton</name>
    <name type="synonym">Hibiscus barbadensis</name>
    <dbReference type="NCBI Taxonomy" id="3634"/>
    <lineage>
        <taxon>Eukaryota</taxon>
        <taxon>Viridiplantae</taxon>
        <taxon>Streptophyta</taxon>
        <taxon>Embryophyta</taxon>
        <taxon>Tracheophyta</taxon>
        <taxon>Spermatophyta</taxon>
        <taxon>Magnoliopsida</taxon>
        <taxon>eudicotyledons</taxon>
        <taxon>Gunneridae</taxon>
        <taxon>Pentapetalae</taxon>
        <taxon>rosids</taxon>
        <taxon>malvids</taxon>
        <taxon>Malvales</taxon>
        <taxon>Malvaceae</taxon>
        <taxon>Malvoideae</taxon>
        <taxon>Gossypium</taxon>
    </lineage>
</organism>
<evidence type="ECO:0000313" key="3">
    <source>
        <dbReference type="Proteomes" id="UP000239757"/>
    </source>
</evidence>
<feature type="region of interest" description="Disordered" evidence="1">
    <location>
        <begin position="1"/>
        <end position="30"/>
    </location>
</feature>
<feature type="compositionally biased region" description="Polar residues" evidence="1">
    <location>
        <begin position="1"/>
        <end position="24"/>
    </location>
</feature>
<accession>A0A2P5YSX0</accession>
<proteinExistence type="predicted"/>
<evidence type="ECO:0000256" key="1">
    <source>
        <dbReference type="SAM" id="MobiDB-lite"/>
    </source>
</evidence>
<evidence type="ECO:0000313" key="2">
    <source>
        <dbReference type="EMBL" id="PPS18679.1"/>
    </source>
</evidence>
<protein>
    <submittedName>
        <fullName evidence="2">Uncharacterized protein</fullName>
    </submittedName>
</protein>
<dbReference type="AlphaFoldDB" id="A0A2P5YSX0"/>
<dbReference type="Proteomes" id="UP000239757">
    <property type="component" value="Unassembled WGS sequence"/>
</dbReference>
<sequence>MKSEMANQNLNSGSRRTKGRNSSDPRVGSDGAILHLGVHLRRKEPHQEIQQVDAEAVGDDVETLHKVDAYGVDQHQHQTCYPAVQNVRDSLVQNMLVPTRHLEAPPRYSGCRRRLG</sequence>
<name>A0A2P5YSX0_GOSBA</name>